<feature type="region of interest" description="Disordered" evidence="1">
    <location>
        <begin position="114"/>
        <end position="139"/>
    </location>
</feature>
<evidence type="ECO:0000313" key="3">
    <source>
        <dbReference type="Proteomes" id="UP001159363"/>
    </source>
</evidence>
<protein>
    <submittedName>
        <fullName evidence="2">Uncharacterized protein</fullName>
    </submittedName>
</protein>
<feature type="compositionally biased region" description="Polar residues" evidence="1">
    <location>
        <begin position="597"/>
        <end position="606"/>
    </location>
</feature>
<dbReference type="EMBL" id="JARBHB010000005">
    <property type="protein sequence ID" value="KAJ8882951.1"/>
    <property type="molecule type" value="Genomic_DNA"/>
</dbReference>
<gene>
    <name evidence="2" type="ORF">PR048_014790</name>
</gene>
<name>A0ABQ9HFK9_9NEOP</name>
<reference evidence="2 3" key="1">
    <citation type="submission" date="2023-02" db="EMBL/GenBank/DDBJ databases">
        <title>LHISI_Scaffold_Assembly.</title>
        <authorList>
            <person name="Stuart O.P."/>
            <person name="Cleave R."/>
            <person name="Magrath M.J.L."/>
            <person name="Mikheyev A.S."/>
        </authorList>
    </citation>
    <scope>NUCLEOTIDE SEQUENCE [LARGE SCALE GENOMIC DNA]</scope>
    <source>
        <strain evidence="2">Daus_M_001</strain>
        <tissue evidence="2">Leg muscle</tissue>
    </source>
</reference>
<feature type="region of interest" description="Disordered" evidence="1">
    <location>
        <begin position="591"/>
        <end position="611"/>
    </location>
</feature>
<sequence>MATHVRKTRSAAVVQLVLATDNWAKGVLYSIPGAGSCRRRARTMVHSNELRVLYLDVKHGLFMMLTSLGTYGQVLRTGISLTLRIGAEMTAARPARFIGTRHAFSEEALVLKPDTAGSTSTPSSSSSSQDPELLPHTLITPPPRGACPAMSCVFRPERTMENAQPCGETLSCSLSLSLCLSLLPPFLGGYVCRTCPQSFVTALGLRLYEAVAYFSTSLLKRANHTDIAEILHTSLLASLQGGPGSTPGGAHPDFRMWESCRTIPLVGRFSRGYSVYLVLSFRRCSIPTLITLVGSQDLTIKSRLNLEDGKLRNLVFSDGILPLRMLVFVRAHGGGKLRHIGRDRPSPVNPGVLFVWFVPITTAPAAPGHPLTQGRHLPLPFCLSPSFTHPLSWTYNHPFHPPVARPSVGHVIFNQSPIHRTDADIEKRISRSPNCHASKRTGLKPLEQGGDAVMYLSARPARQLMLFTRCPTSKALDVFCPTAIWFSDDYGPQPPPVCRPASAASEVLMCSLSKQIACVNEGIRREGGSNTISLLCATAVSFRELAGRERSGERRGKAARVSAPVTDLSHGDAPGVLTSLFPSPFPSSPLSFPRMDQSATPSTSCSVPRRSESLQAHNNNDTFEIRMLRPFCTVMSQLGDKPEKLWFNASSSDATEGGNIHWAEAIGKFSQNAWCRALDGCNITCDK</sequence>
<evidence type="ECO:0000313" key="2">
    <source>
        <dbReference type="EMBL" id="KAJ8882951.1"/>
    </source>
</evidence>
<dbReference type="Proteomes" id="UP001159363">
    <property type="component" value="Chromosome 4"/>
</dbReference>
<feature type="compositionally biased region" description="Low complexity" evidence="1">
    <location>
        <begin position="118"/>
        <end position="128"/>
    </location>
</feature>
<evidence type="ECO:0000256" key="1">
    <source>
        <dbReference type="SAM" id="MobiDB-lite"/>
    </source>
</evidence>
<proteinExistence type="predicted"/>
<comment type="caution">
    <text evidence="2">The sequence shown here is derived from an EMBL/GenBank/DDBJ whole genome shotgun (WGS) entry which is preliminary data.</text>
</comment>
<keyword evidence="3" id="KW-1185">Reference proteome</keyword>
<organism evidence="2 3">
    <name type="scientific">Dryococelus australis</name>
    <dbReference type="NCBI Taxonomy" id="614101"/>
    <lineage>
        <taxon>Eukaryota</taxon>
        <taxon>Metazoa</taxon>
        <taxon>Ecdysozoa</taxon>
        <taxon>Arthropoda</taxon>
        <taxon>Hexapoda</taxon>
        <taxon>Insecta</taxon>
        <taxon>Pterygota</taxon>
        <taxon>Neoptera</taxon>
        <taxon>Polyneoptera</taxon>
        <taxon>Phasmatodea</taxon>
        <taxon>Verophasmatodea</taxon>
        <taxon>Anareolatae</taxon>
        <taxon>Phasmatidae</taxon>
        <taxon>Eurycanthinae</taxon>
        <taxon>Dryococelus</taxon>
    </lineage>
</organism>
<accession>A0ABQ9HFK9</accession>